<evidence type="ECO:0000313" key="3">
    <source>
        <dbReference type="Proteomes" id="UP000030745"/>
    </source>
</evidence>
<proteinExistence type="predicted"/>
<dbReference type="VEuPathDB" id="FungiDB:SPRG_07911"/>
<dbReference type="STRING" id="695850.A0A067C7L3"/>
<dbReference type="PANTHER" id="PTHR13282">
    <property type="entry name" value="PROTEIN FAM32A"/>
    <property type="match status" value="1"/>
</dbReference>
<name>A0A067C7L3_SAPPC</name>
<dbReference type="KEGG" id="spar:SPRG_07911"/>
<feature type="region of interest" description="Disordered" evidence="1">
    <location>
        <begin position="67"/>
        <end position="94"/>
    </location>
</feature>
<keyword evidence="3" id="KW-1185">Reference proteome</keyword>
<dbReference type="PANTHER" id="PTHR13282:SF6">
    <property type="entry name" value="PROTEIN FAM32A"/>
    <property type="match status" value="1"/>
</dbReference>
<evidence type="ECO:0000313" key="2">
    <source>
        <dbReference type="EMBL" id="KDO26508.1"/>
    </source>
</evidence>
<evidence type="ECO:0000256" key="1">
    <source>
        <dbReference type="SAM" id="MobiDB-lite"/>
    </source>
</evidence>
<accession>A0A067C7L3</accession>
<dbReference type="OMA" id="QLSEHHD"/>
<evidence type="ECO:0008006" key="4">
    <source>
        <dbReference type="Google" id="ProtNLM"/>
    </source>
</evidence>
<dbReference type="GeneID" id="24130161"/>
<dbReference type="AlphaFoldDB" id="A0A067C7L3"/>
<dbReference type="InterPro" id="IPR013865">
    <property type="entry name" value="FAM32A"/>
</dbReference>
<dbReference type="EMBL" id="KK583223">
    <property type="protein sequence ID" value="KDO26508.1"/>
    <property type="molecule type" value="Genomic_DNA"/>
</dbReference>
<sequence length="124" mass="13817">MDGYRNIMGGKLSLKAKGIPVKAKKTKKAKKTSRKHEDGDDGEVAAKKTTSKKVRVDDDVVLVPMGGMTDAQKKHAKFKSKREEEDIRKQASKTYRERVEEYSTYLGNLTEHHDVPRVSAAGNG</sequence>
<dbReference type="Proteomes" id="UP000030745">
    <property type="component" value="Unassembled WGS sequence"/>
</dbReference>
<feature type="compositionally biased region" description="Basic and acidic residues" evidence="1">
    <location>
        <begin position="81"/>
        <end position="94"/>
    </location>
</feature>
<dbReference type="Pfam" id="PF08555">
    <property type="entry name" value="FAM32A"/>
    <property type="match status" value="1"/>
</dbReference>
<reference evidence="2 3" key="1">
    <citation type="journal article" date="2013" name="PLoS Genet.">
        <title>Distinctive expansion of potential virulence genes in the genome of the oomycete fish pathogen Saprolegnia parasitica.</title>
        <authorList>
            <person name="Jiang R.H."/>
            <person name="de Bruijn I."/>
            <person name="Haas B.J."/>
            <person name="Belmonte R."/>
            <person name="Lobach L."/>
            <person name="Christie J."/>
            <person name="van den Ackerveken G."/>
            <person name="Bottin A."/>
            <person name="Bulone V."/>
            <person name="Diaz-Moreno S.M."/>
            <person name="Dumas B."/>
            <person name="Fan L."/>
            <person name="Gaulin E."/>
            <person name="Govers F."/>
            <person name="Grenville-Briggs L.J."/>
            <person name="Horner N.R."/>
            <person name="Levin J.Z."/>
            <person name="Mammella M."/>
            <person name="Meijer H.J."/>
            <person name="Morris P."/>
            <person name="Nusbaum C."/>
            <person name="Oome S."/>
            <person name="Phillips A.J."/>
            <person name="van Rooyen D."/>
            <person name="Rzeszutek E."/>
            <person name="Saraiva M."/>
            <person name="Secombes C.J."/>
            <person name="Seidl M.F."/>
            <person name="Snel B."/>
            <person name="Stassen J.H."/>
            <person name="Sykes S."/>
            <person name="Tripathy S."/>
            <person name="van den Berg H."/>
            <person name="Vega-Arreguin J.C."/>
            <person name="Wawra S."/>
            <person name="Young S.K."/>
            <person name="Zeng Q."/>
            <person name="Dieguez-Uribeondo J."/>
            <person name="Russ C."/>
            <person name="Tyler B.M."/>
            <person name="van West P."/>
        </authorList>
    </citation>
    <scope>NUCLEOTIDE SEQUENCE [LARGE SCALE GENOMIC DNA]</scope>
    <source>
        <strain evidence="2 3">CBS 223.65</strain>
    </source>
</reference>
<dbReference type="RefSeq" id="XP_012202653.1">
    <property type="nucleotide sequence ID" value="XM_012347263.1"/>
</dbReference>
<organism evidence="2 3">
    <name type="scientific">Saprolegnia parasitica (strain CBS 223.65)</name>
    <dbReference type="NCBI Taxonomy" id="695850"/>
    <lineage>
        <taxon>Eukaryota</taxon>
        <taxon>Sar</taxon>
        <taxon>Stramenopiles</taxon>
        <taxon>Oomycota</taxon>
        <taxon>Saprolegniomycetes</taxon>
        <taxon>Saprolegniales</taxon>
        <taxon>Saprolegniaceae</taxon>
        <taxon>Saprolegnia</taxon>
    </lineage>
</organism>
<gene>
    <name evidence="2" type="ORF">SPRG_07911</name>
</gene>
<protein>
    <recommendedName>
        <fullName evidence="4">DUF1754-domain-containing protein</fullName>
    </recommendedName>
</protein>
<feature type="compositionally biased region" description="Basic residues" evidence="1">
    <location>
        <begin position="22"/>
        <end position="34"/>
    </location>
</feature>
<dbReference type="GO" id="GO:0005730">
    <property type="term" value="C:nucleolus"/>
    <property type="evidence" value="ECO:0007669"/>
    <property type="project" value="TreeGrafter"/>
</dbReference>
<dbReference type="OrthoDB" id="205403at2759"/>
<feature type="region of interest" description="Disordered" evidence="1">
    <location>
        <begin position="18"/>
        <end position="51"/>
    </location>
</feature>